<evidence type="ECO:0000259" key="10">
    <source>
        <dbReference type="Pfam" id="PF14681"/>
    </source>
</evidence>
<dbReference type="InterPro" id="IPR000836">
    <property type="entry name" value="PRTase_dom"/>
</dbReference>
<comment type="pathway">
    <text evidence="2">Pyrimidine metabolism; UMP biosynthesis via salvage pathway; UMP from uracil: step 1/1.</text>
</comment>
<evidence type="ECO:0000256" key="3">
    <source>
        <dbReference type="ARBA" id="ARBA00009516"/>
    </source>
</evidence>
<dbReference type="InParanoid" id="A0A4S2MMB6"/>
<dbReference type="PANTHER" id="PTHR32315">
    <property type="entry name" value="ADENINE PHOSPHORIBOSYLTRANSFERASE"/>
    <property type="match status" value="1"/>
</dbReference>
<keyword evidence="12" id="KW-1185">Reference proteome</keyword>
<dbReference type="Gene3D" id="3.40.50.2020">
    <property type="match status" value="1"/>
</dbReference>
<dbReference type="EMBL" id="ML220145">
    <property type="protein sequence ID" value="TGZ78143.1"/>
    <property type="molecule type" value="Genomic_DNA"/>
</dbReference>
<evidence type="ECO:0000256" key="6">
    <source>
        <dbReference type="ARBA" id="ARBA00022676"/>
    </source>
</evidence>
<dbReference type="InterPro" id="IPR050054">
    <property type="entry name" value="UPRTase/APRTase"/>
</dbReference>
<accession>A0A4S2MMB6</accession>
<gene>
    <name evidence="11" type="ORF">EX30DRAFT_310347</name>
</gene>
<dbReference type="STRING" id="341454.A0A4S2MMB6"/>
<keyword evidence="7" id="KW-0808">Transferase</keyword>
<proteinExistence type="inferred from homology"/>
<evidence type="ECO:0000313" key="11">
    <source>
        <dbReference type="EMBL" id="TGZ78143.1"/>
    </source>
</evidence>
<dbReference type="GO" id="GO:0005525">
    <property type="term" value="F:GTP binding"/>
    <property type="evidence" value="ECO:0007669"/>
    <property type="project" value="UniProtKB-KW"/>
</dbReference>
<dbReference type="Pfam" id="PF14681">
    <property type="entry name" value="UPRTase"/>
    <property type="match status" value="1"/>
</dbReference>
<evidence type="ECO:0000256" key="2">
    <source>
        <dbReference type="ARBA" id="ARBA00005180"/>
    </source>
</evidence>
<reference evidence="11 12" key="1">
    <citation type="submission" date="2019-04" db="EMBL/GenBank/DDBJ databases">
        <title>Comparative genomics and transcriptomics to analyze fruiting body development in filamentous ascomycetes.</title>
        <authorList>
            <consortium name="DOE Joint Genome Institute"/>
            <person name="Lutkenhaus R."/>
            <person name="Traeger S."/>
            <person name="Breuer J."/>
            <person name="Kuo A."/>
            <person name="Lipzen A."/>
            <person name="Pangilinan J."/>
            <person name="Dilworth D."/>
            <person name="Sandor L."/>
            <person name="Poggeler S."/>
            <person name="Barry K."/>
            <person name="Grigoriev I.V."/>
            <person name="Nowrousian M."/>
        </authorList>
    </citation>
    <scope>NUCLEOTIDE SEQUENCE [LARGE SCALE GENOMIC DNA]</scope>
    <source>
        <strain evidence="11 12">CBS 389.68</strain>
    </source>
</reference>
<name>A0A4S2MMB6_9PEZI</name>
<evidence type="ECO:0000256" key="9">
    <source>
        <dbReference type="ARBA" id="ARBA00023134"/>
    </source>
</evidence>
<dbReference type="SUPFAM" id="SSF53271">
    <property type="entry name" value="PRTase-like"/>
    <property type="match status" value="1"/>
</dbReference>
<dbReference type="NCBIfam" id="NF001097">
    <property type="entry name" value="PRK00129.1"/>
    <property type="match status" value="1"/>
</dbReference>
<organism evidence="11 12">
    <name type="scientific">Ascodesmis nigricans</name>
    <dbReference type="NCBI Taxonomy" id="341454"/>
    <lineage>
        <taxon>Eukaryota</taxon>
        <taxon>Fungi</taxon>
        <taxon>Dikarya</taxon>
        <taxon>Ascomycota</taxon>
        <taxon>Pezizomycotina</taxon>
        <taxon>Pezizomycetes</taxon>
        <taxon>Pezizales</taxon>
        <taxon>Ascodesmidaceae</taxon>
        <taxon>Ascodesmis</taxon>
    </lineage>
</organism>
<dbReference type="OrthoDB" id="10257085at2759"/>
<keyword evidence="5" id="KW-0021">Allosteric enzyme</keyword>
<feature type="domain" description="Phosphoribosyltransferase" evidence="10">
    <location>
        <begin position="10"/>
        <end position="231"/>
    </location>
</feature>
<dbReference type="PANTHER" id="PTHR32315:SF4">
    <property type="entry name" value="URACIL PHOSPHORIBOSYLTRANSFERASE, CHLOROPLASTIC"/>
    <property type="match status" value="1"/>
</dbReference>
<dbReference type="FunFam" id="3.40.50.2020:FF:000049">
    <property type="entry name" value="Putative uracil phosphoribosyltransferase urg2"/>
    <property type="match status" value="1"/>
</dbReference>
<evidence type="ECO:0000256" key="8">
    <source>
        <dbReference type="ARBA" id="ARBA00022741"/>
    </source>
</evidence>
<evidence type="ECO:0000313" key="12">
    <source>
        <dbReference type="Proteomes" id="UP000298138"/>
    </source>
</evidence>
<evidence type="ECO:0000256" key="7">
    <source>
        <dbReference type="ARBA" id="ARBA00022679"/>
    </source>
</evidence>
<comment type="similarity">
    <text evidence="3">Belongs to the UPRTase family.</text>
</comment>
<dbReference type="InterPro" id="IPR029057">
    <property type="entry name" value="PRTase-like"/>
</dbReference>
<dbReference type="CDD" id="cd06223">
    <property type="entry name" value="PRTases_typeI"/>
    <property type="match status" value="1"/>
</dbReference>
<dbReference type="AlphaFoldDB" id="A0A4S2MMB6"/>
<keyword evidence="8" id="KW-0547">Nucleotide-binding</keyword>
<evidence type="ECO:0000256" key="1">
    <source>
        <dbReference type="ARBA" id="ARBA00001946"/>
    </source>
</evidence>
<keyword evidence="6" id="KW-0328">Glycosyltransferase</keyword>
<sequence>MSLPANITISAHPCVAAKISQLRSSSSTTRETKLLVHELSLLLATEALGKVLVNKPVGSDVTPLGWGYERVSVGVKGVEAGEGRIVLVPILRSGLAMVEAFEAILPAPVAIHHLGLFREKTTLQPVEYYNNLPTSDRSATPPCDLAVIVDPIIATGGTAEAAVQTLKEWGVKKILVVAILGSEEGIARVANEDGGEGIEILVGAVDKELGGKDGGMIVPGIGDIGDRLFLTIGK</sequence>
<dbReference type="EC" id="2.4.2.9" evidence="4"/>
<protein>
    <recommendedName>
        <fullName evidence="4">uracil phosphoribosyltransferase</fullName>
        <ecNumber evidence="4">2.4.2.9</ecNumber>
    </recommendedName>
</protein>
<evidence type="ECO:0000256" key="4">
    <source>
        <dbReference type="ARBA" id="ARBA00011894"/>
    </source>
</evidence>
<evidence type="ECO:0000256" key="5">
    <source>
        <dbReference type="ARBA" id="ARBA00022533"/>
    </source>
</evidence>
<keyword evidence="9" id="KW-0342">GTP-binding</keyword>
<comment type="cofactor">
    <cofactor evidence="1">
        <name>Mg(2+)</name>
        <dbReference type="ChEBI" id="CHEBI:18420"/>
    </cofactor>
</comment>
<dbReference type="Proteomes" id="UP000298138">
    <property type="component" value="Unassembled WGS sequence"/>
</dbReference>
<dbReference type="GO" id="GO:0004845">
    <property type="term" value="F:uracil phosphoribosyltransferase activity"/>
    <property type="evidence" value="ECO:0007669"/>
    <property type="project" value="UniProtKB-EC"/>
</dbReference>